<dbReference type="Proteomes" id="UP001597075">
    <property type="component" value="Unassembled WGS sequence"/>
</dbReference>
<evidence type="ECO:0000313" key="3">
    <source>
        <dbReference type="Proteomes" id="UP001597075"/>
    </source>
</evidence>
<keyword evidence="1" id="KW-0812">Transmembrane</keyword>
<keyword evidence="3" id="KW-1185">Reference proteome</keyword>
<evidence type="ECO:0000313" key="2">
    <source>
        <dbReference type="EMBL" id="MFD1634653.1"/>
    </source>
</evidence>
<keyword evidence="1" id="KW-1133">Transmembrane helix</keyword>
<reference evidence="2 3" key="1">
    <citation type="journal article" date="2019" name="Int. J. Syst. Evol. Microbiol.">
        <title>The Global Catalogue of Microorganisms (GCM) 10K type strain sequencing project: providing services to taxonomists for standard genome sequencing and annotation.</title>
        <authorList>
            <consortium name="The Broad Institute Genomics Platform"/>
            <consortium name="The Broad Institute Genome Sequencing Center for Infectious Disease"/>
            <person name="Wu L."/>
            <person name="Ma J."/>
        </authorList>
    </citation>
    <scope>NUCLEOTIDE SEQUENCE [LARGE SCALE GENOMIC DNA]</scope>
    <source>
        <strain evidence="2 3">CGMCC 1.10594</strain>
    </source>
</reference>
<comment type="caution">
    <text evidence="2">The sequence shown here is derived from an EMBL/GenBank/DDBJ whole genome shotgun (WGS) entry which is preliminary data.</text>
</comment>
<dbReference type="EMBL" id="JBHUDL010000010">
    <property type="protein sequence ID" value="MFD1634653.1"/>
    <property type="molecule type" value="Genomic_DNA"/>
</dbReference>
<name>A0ABD6D1W9_9EURY</name>
<gene>
    <name evidence="2" type="ORF">ACFSBJ_13060</name>
</gene>
<keyword evidence="1" id="KW-0472">Membrane</keyword>
<feature type="transmembrane region" description="Helical" evidence="1">
    <location>
        <begin position="20"/>
        <end position="42"/>
    </location>
</feature>
<accession>A0ABD6D1W9</accession>
<organism evidence="2 3">
    <name type="scientific">Haloplanus ruber</name>
    <dbReference type="NCBI Taxonomy" id="869892"/>
    <lineage>
        <taxon>Archaea</taxon>
        <taxon>Methanobacteriati</taxon>
        <taxon>Methanobacteriota</taxon>
        <taxon>Stenosarchaea group</taxon>
        <taxon>Halobacteria</taxon>
        <taxon>Halobacteriales</taxon>
        <taxon>Haloferacaceae</taxon>
        <taxon>Haloplanus</taxon>
    </lineage>
</organism>
<protein>
    <submittedName>
        <fullName evidence="2">DUF4013 domain-containing protein</fullName>
    </submittedName>
</protein>
<sequence length="230" mass="24072">MLEEGLSYPLRGDSALGRFVIGGVLGFLSFLIIPAIPLLGYLTEVLGSAARNEEEPPAFENWSNLFAIGVKAFVVSIVVGIIPLIVLGVSLSSTMAGLANPDSAGFLAGVGLVGLFASFLAFLILYYLLPATLTNLALGRTVGSAFDVDNLSRTLLSLDYFVAWLIPFVIAIAVNLLTVAVVAVTLGLGGLLVPFIQFYTNVAIFYMFGRAVGANVNVSEFSGSSASVPT</sequence>
<proteinExistence type="predicted"/>
<feature type="transmembrane region" description="Helical" evidence="1">
    <location>
        <begin position="161"/>
        <end position="184"/>
    </location>
</feature>
<feature type="transmembrane region" description="Helical" evidence="1">
    <location>
        <begin position="104"/>
        <end position="129"/>
    </location>
</feature>
<dbReference type="InterPro" id="IPR025098">
    <property type="entry name" value="DUF4013"/>
</dbReference>
<dbReference type="RefSeq" id="WP_256404894.1">
    <property type="nucleotide sequence ID" value="NZ_CP187151.1"/>
</dbReference>
<feature type="transmembrane region" description="Helical" evidence="1">
    <location>
        <begin position="191"/>
        <end position="209"/>
    </location>
</feature>
<dbReference type="Pfam" id="PF13197">
    <property type="entry name" value="DUF4013"/>
    <property type="match status" value="1"/>
</dbReference>
<feature type="transmembrane region" description="Helical" evidence="1">
    <location>
        <begin position="62"/>
        <end position="92"/>
    </location>
</feature>
<evidence type="ECO:0000256" key="1">
    <source>
        <dbReference type="SAM" id="Phobius"/>
    </source>
</evidence>
<dbReference type="AlphaFoldDB" id="A0ABD6D1W9"/>